<organism evidence="2 3">
    <name type="scientific">Stigmatella aurantiaca (strain DW4/3-1)</name>
    <dbReference type="NCBI Taxonomy" id="378806"/>
    <lineage>
        <taxon>Bacteria</taxon>
        <taxon>Pseudomonadati</taxon>
        <taxon>Myxococcota</taxon>
        <taxon>Myxococcia</taxon>
        <taxon>Myxococcales</taxon>
        <taxon>Cystobacterineae</taxon>
        <taxon>Archangiaceae</taxon>
        <taxon>Stigmatella</taxon>
    </lineage>
</organism>
<feature type="compositionally biased region" description="Low complexity" evidence="1">
    <location>
        <begin position="1"/>
        <end position="11"/>
    </location>
</feature>
<accession>Q097S1</accession>
<dbReference type="EMBL" id="AAMD01000023">
    <property type="protein sequence ID" value="EAU68021.1"/>
    <property type="molecule type" value="Genomic_DNA"/>
</dbReference>
<proteinExistence type="predicted"/>
<feature type="compositionally biased region" description="Pro residues" evidence="1">
    <location>
        <begin position="12"/>
        <end position="23"/>
    </location>
</feature>
<sequence length="671" mass="73352">MARAGPSAALPLPKPPSNSPAPSRPALATGWESGTLLDAHALTAPAGGAPLAAPELLRNALGLWGERREGCSRREALRQTDDIAPQIEVLQHPPASIAAQPLGHVAIAEQPQEGARQRPGILLGDQQPCLLVEDQLWNGRDAGRHDGRFARQRLHERHGNALHLPRGGHHAGLDDHVRAGQQGRDLVATPAAQELDLRLDPGLLHLGFELPPQRTISDQLTPEARSCLLELAAGLDEVGVALVVPQARHAQDDRHVSAARARAGTEDVLIHPTAHHDDLPGGFLAVELHQHVPVELRDGHREGGRRELLVEHRPVDEQVMRMAGEAEAQARQPLDDEGRQRRVGGPVRMHVLDLEPLHLPREERRLRNHRESPHEKAPRVPVARERHPPSGQVPQRAVPQPIELGRHHGPGDHPPVMRPGNQLAGTGVPHRAVAAEQRKHLHLNAQPLELEDLVEDECLRDRRKPRHQVGDAARTSGHGSAHSGLLRQFLRWTGRRRVREPARHRAARGGGRWHPAKSAPPPSRARPRPISHPCQAPALRSAPRPKRWGSRTERAARERRHPAPPGCHPRGWPPRAAHTPCPPGAPPAAPRSARPGRRHRSRAATPAHRRPRPSDARRPPARAAPRAAGGPPPRAHFPTEPAWPRGARARAAPKPPAAHPPPFRVPGARSR</sequence>
<comment type="caution">
    <text evidence="2">The sequence shown here is derived from an EMBL/GenBank/DDBJ whole genome shotgun (WGS) entry which is preliminary data.</text>
</comment>
<feature type="region of interest" description="Disordered" evidence="1">
    <location>
        <begin position="362"/>
        <end position="397"/>
    </location>
</feature>
<feature type="compositionally biased region" description="Basic and acidic residues" evidence="1">
    <location>
        <begin position="362"/>
        <end position="388"/>
    </location>
</feature>
<evidence type="ECO:0000313" key="2">
    <source>
        <dbReference type="EMBL" id="EAU68021.1"/>
    </source>
</evidence>
<feature type="compositionally biased region" description="Pro residues" evidence="1">
    <location>
        <begin position="580"/>
        <end position="589"/>
    </location>
</feature>
<feature type="compositionally biased region" description="Pro residues" evidence="1">
    <location>
        <begin position="653"/>
        <end position="664"/>
    </location>
</feature>
<name>Q097S1_STIAD</name>
<dbReference type="Proteomes" id="UP000032702">
    <property type="component" value="Unassembled WGS sequence"/>
</dbReference>
<protein>
    <submittedName>
        <fullName evidence="2">Uncharacterized protein</fullName>
    </submittedName>
</protein>
<feature type="compositionally biased region" description="Low complexity" evidence="1">
    <location>
        <begin position="642"/>
        <end position="652"/>
    </location>
</feature>
<evidence type="ECO:0000313" key="3">
    <source>
        <dbReference type="Proteomes" id="UP000032702"/>
    </source>
</evidence>
<dbReference type="AlphaFoldDB" id="Q097S1"/>
<feature type="compositionally biased region" description="Basic residues" evidence="1">
    <location>
        <begin position="493"/>
        <end position="507"/>
    </location>
</feature>
<feature type="compositionally biased region" description="Basic residues" evidence="1">
    <location>
        <begin position="594"/>
        <end position="611"/>
    </location>
</feature>
<feature type="region of interest" description="Disordered" evidence="1">
    <location>
        <begin position="464"/>
        <end position="671"/>
    </location>
</feature>
<evidence type="ECO:0000256" key="1">
    <source>
        <dbReference type="SAM" id="MobiDB-lite"/>
    </source>
</evidence>
<gene>
    <name evidence="2" type="ORF">STIAU_0835</name>
</gene>
<reference evidence="2 3" key="1">
    <citation type="submission" date="2006-04" db="EMBL/GenBank/DDBJ databases">
        <authorList>
            <person name="Nierman W.C."/>
        </authorList>
    </citation>
    <scope>NUCLEOTIDE SEQUENCE [LARGE SCALE GENOMIC DNA]</scope>
    <source>
        <strain evidence="2 3">DW4/3-1</strain>
    </source>
</reference>
<feature type="region of interest" description="Disordered" evidence="1">
    <location>
        <begin position="1"/>
        <end position="30"/>
    </location>
</feature>